<name>A0ABP7LNX7_9ACTN</name>
<dbReference type="Proteomes" id="UP001501563">
    <property type="component" value="Unassembled WGS sequence"/>
</dbReference>
<protein>
    <recommendedName>
        <fullName evidence="4">Transposase IS4-like domain-containing protein</fullName>
    </recommendedName>
</protein>
<feature type="region of interest" description="Disordered" evidence="1">
    <location>
        <begin position="46"/>
        <end position="81"/>
    </location>
</feature>
<organism evidence="2 3">
    <name type="scientific">Streptomyces lannensis</name>
    <dbReference type="NCBI Taxonomy" id="766498"/>
    <lineage>
        <taxon>Bacteria</taxon>
        <taxon>Bacillati</taxon>
        <taxon>Actinomycetota</taxon>
        <taxon>Actinomycetes</taxon>
        <taxon>Kitasatosporales</taxon>
        <taxon>Streptomycetaceae</taxon>
        <taxon>Streptomyces</taxon>
    </lineage>
</organism>
<gene>
    <name evidence="2" type="ORF">GCM10022207_86590</name>
</gene>
<evidence type="ECO:0008006" key="4">
    <source>
        <dbReference type="Google" id="ProtNLM"/>
    </source>
</evidence>
<keyword evidence="3" id="KW-1185">Reference proteome</keyword>
<feature type="compositionally biased region" description="Low complexity" evidence="1">
    <location>
        <begin position="1"/>
        <end position="13"/>
    </location>
</feature>
<feature type="compositionally biased region" description="Polar residues" evidence="1">
    <location>
        <begin position="68"/>
        <end position="81"/>
    </location>
</feature>
<reference evidence="3" key="1">
    <citation type="journal article" date="2019" name="Int. J. Syst. Evol. Microbiol.">
        <title>The Global Catalogue of Microorganisms (GCM) 10K type strain sequencing project: providing services to taxonomists for standard genome sequencing and annotation.</title>
        <authorList>
            <consortium name="The Broad Institute Genomics Platform"/>
            <consortium name="The Broad Institute Genome Sequencing Center for Infectious Disease"/>
            <person name="Wu L."/>
            <person name="Ma J."/>
        </authorList>
    </citation>
    <scope>NUCLEOTIDE SEQUENCE [LARGE SCALE GENOMIC DNA]</scope>
    <source>
        <strain evidence="3">JCM 16578</strain>
    </source>
</reference>
<evidence type="ECO:0000256" key="1">
    <source>
        <dbReference type="SAM" id="MobiDB-lite"/>
    </source>
</evidence>
<evidence type="ECO:0000313" key="3">
    <source>
        <dbReference type="Proteomes" id="UP001501563"/>
    </source>
</evidence>
<proteinExistence type="predicted"/>
<dbReference type="EMBL" id="BAAAZA010000055">
    <property type="protein sequence ID" value="GAA3904086.1"/>
    <property type="molecule type" value="Genomic_DNA"/>
</dbReference>
<feature type="region of interest" description="Disordered" evidence="1">
    <location>
        <begin position="1"/>
        <end position="29"/>
    </location>
</feature>
<accession>A0ABP7LNX7</accession>
<evidence type="ECO:0000313" key="2">
    <source>
        <dbReference type="EMBL" id="GAA3904086.1"/>
    </source>
</evidence>
<sequence length="81" mass="8545">MLGTIRVPGPVGRPRTRPDAVAGDKAYSSRGNRVHLRKRGIKAVIPEKKDQAANRRRRAAAAAGLSGATPTCTRRGTPSSA</sequence>
<comment type="caution">
    <text evidence="2">The sequence shown here is derived from an EMBL/GenBank/DDBJ whole genome shotgun (WGS) entry which is preliminary data.</text>
</comment>